<sequence length="66" mass="7274">MPQVLFCVTLVAVPSTCRYYSAVPPPPNPAIDNALLHTTIRMPIYKQILAEILTSTLTSLKTVMQT</sequence>
<evidence type="ECO:0008006" key="4">
    <source>
        <dbReference type="Google" id="ProtNLM"/>
    </source>
</evidence>
<name>A0A9P7AQX3_9AGAM</name>
<feature type="chain" id="PRO_5040420457" description="Secreted protein" evidence="1">
    <location>
        <begin position="23"/>
        <end position="66"/>
    </location>
</feature>
<dbReference type="OrthoDB" id="3253832at2759"/>
<keyword evidence="3" id="KW-1185">Reference proteome</keyword>
<dbReference type="AlphaFoldDB" id="A0A9P7AQX3"/>
<gene>
    <name evidence="2" type="ORF">HD556DRAFT_1443720</name>
</gene>
<evidence type="ECO:0000313" key="2">
    <source>
        <dbReference type="EMBL" id="KAG1793295.1"/>
    </source>
</evidence>
<comment type="caution">
    <text evidence="2">The sequence shown here is derived from an EMBL/GenBank/DDBJ whole genome shotgun (WGS) entry which is preliminary data.</text>
</comment>
<keyword evidence="1" id="KW-0732">Signal</keyword>
<proteinExistence type="predicted"/>
<evidence type="ECO:0000313" key="3">
    <source>
        <dbReference type="Proteomes" id="UP000719766"/>
    </source>
</evidence>
<organism evidence="2 3">
    <name type="scientific">Suillus plorans</name>
    <dbReference type="NCBI Taxonomy" id="116603"/>
    <lineage>
        <taxon>Eukaryota</taxon>
        <taxon>Fungi</taxon>
        <taxon>Dikarya</taxon>
        <taxon>Basidiomycota</taxon>
        <taxon>Agaricomycotina</taxon>
        <taxon>Agaricomycetes</taxon>
        <taxon>Agaricomycetidae</taxon>
        <taxon>Boletales</taxon>
        <taxon>Suillineae</taxon>
        <taxon>Suillaceae</taxon>
        <taxon>Suillus</taxon>
    </lineage>
</organism>
<evidence type="ECO:0000256" key="1">
    <source>
        <dbReference type="SAM" id="SignalP"/>
    </source>
</evidence>
<dbReference type="GeneID" id="64600423"/>
<accession>A0A9P7AQX3</accession>
<reference evidence="2" key="1">
    <citation type="journal article" date="2020" name="New Phytol.">
        <title>Comparative genomics reveals dynamic genome evolution in host specialist ectomycorrhizal fungi.</title>
        <authorList>
            <person name="Lofgren L.A."/>
            <person name="Nguyen N.H."/>
            <person name="Vilgalys R."/>
            <person name="Ruytinx J."/>
            <person name="Liao H.L."/>
            <person name="Branco S."/>
            <person name="Kuo A."/>
            <person name="LaButti K."/>
            <person name="Lipzen A."/>
            <person name="Andreopoulos W."/>
            <person name="Pangilinan J."/>
            <person name="Riley R."/>
            <person name="Hundley H."/>
            <person name="Na H."/>
            <person name="Barry K."/>
            <person name="Grigoriev I.V."/>
            <person name="Stajich J.E."/>
            <person name="Kennedy P.G."/>
        </authorList>
    </citation>
    <scope>NUCLEOTIDE SEQUENCE</scope>
    <source>
        <strain evidence="2">S12</strain>
    </source>
</reference>
<dbReference type="Proteomes" id="UP000719766">
    <property type="component" value="Unassembled WGS sequence"/>
</dbReference>
<protein>
    <recommendedName>
        <fullName evidence="4">Secreted protein</fullName>
    </recommendedName>
</protein>
<feature type="signal peptide" evidence="1">
    <location>
        <begin position="1"/>
        <end position="22"/>
    </location>
</feature>
<dbReference type="EMBL" id="JABBWE010000031">
    <property type="protein sequence ID" value="KAG1793295.1"/>
    <property type="molecule type" value="Genomic_DNA"/>
</dbReference>
<dbReference type="RefSeq" id="XP_041159751.1">
    <property type="nucleotide sequence ID" value="XM_041306659.1"/>
</dbReference>